<protein>
    <submittedName>
        <fullName evidence="1">Uncharacterized protein</fullName>
    </submittedName>
</protein>
<dbReference type="EMBL" id="LIDT01000006">
    <property type="protein sequence ID" value="OCR36267.1"/>
    <property type="molecule type" value="Genomic_DNA"/>
</dbReference>
<sequence length="38" mass="4499">MLCDKVEGMIMLEIMELSPKKLFILRLFIIFVDVLIKD</sequence>
<dbReference type="Proteomes" id="UP000093197">
    <property type="component" value="Unassembled WGS sequence"/>
</dbReference>
<accession>A0A853Q225</accession>
<name>A0A853Q225_BACFG</name>
<dbReference type="AlphaFoldDB" id="A0A853Q225"/>
<evidence type="ECO:0000313" key="2">
    <source>
        <dbReference type="Proteomes" id="UP000093197"/>
    </source>
</evidence>
<comment type="caution">
    <text evidence="1">The sequence shown here is derived from an EMBL/GenBank/DDBJ whole genome shotgun (WGS) entry which is preliminary data.</text>
</comment>
<reference evidence="1 2" key="1">
    <citation type="journal article" date="2016" name="PLoS ONE">
        <title>Genomic Diversity of Enterotoxigenic Strains of Bacteroides fragilis.</title>
        <authorList>
            <person name="Pierce J.V."/>
            <person name="Bernstein H.D."/>
        </authorList>
    </citation>
    <scope>NUCLEOTIDE SEQUENCE [LARGE SCALE GENOMIC DNA]</scope>
    <source>
        <strain evidence="1 2">20793-3</strain>
    </source>
</reference>
<organism evidence="1 2">
    <name type="scientific">Bacteroides fragilis</name>
    <dbReference type="NCBI Taxonomy" id="817"/>
    <lineage>
        <taxon>Bacteria</taxon>
        <taxon>Pseudomonadati</taxon>
        <taxon>Bacteroidota</taxon>
        <taxon>Bacteroidia</taxon>
        <taxon>Bacteroidales</taxon>
        <taxon>Bacteroidaceae</taxon>
        <taxon>Bacteroides</taxon>
    </lineage>
</organism>
<evidence type="ECO:0000313" key="1">
    <source>
        <dbReference type="EMBL" id="OCR36267.1"/>
    </source>
</evidence>
<gene>
    <name evidence="1" type="ORF">AC094_05820</name>
</gene>
<proteinExistence type="predicted"/>